<proteinExistence type="predicted"/>
<accession>A0A2M6UW36</accession>
<evidence type="ECO:0000313" key="1">
    <source>
        <dbReference type="EMBL" id="PIT70410.1"/>
    </source>
</evidence>
<evidence type="ECO:0000313" key="2">
    <source>
        <dbReference type="Proteomes" id="UP000230791"/>
    </source>
</evidence>
<dbReference type="NCBIfam" id="NF041289">
    <property type="entry name" value="KorA"/>
    <property type="match status" value="1"/>
</dbReference>
<comment type="caution">
    <text evidence="1">The sequence shown here is derived from an EMBL/GenBank/DDBJ whole genome shotgun (WGS) entry which is preliminary data.</text>
</comment>
<gene>
    <name evidence="1" type="ORF">CEV08_04295</name>
</gene>
<dbReference type="EMBL" id="NJPP01000010">
    <property type="protein sequence ID" value="PIT70410.1"/>
    <property type="molecule type" value="Genomic_DNA"/>
</dbReference>
<dbReference type="OrthoDB" id="7923566at2"/>
<name>A0A2M6UW36_9HYPH</name>
<sequence>MKMIEQNSVDIALSRGEAREITVVMRSEREWYFTFIADDPVTGKPNKYTLLTQRGKLRTWADPKYLFKFLHERGVICGSFNLNWDKKHETVKYFSHNSSQ</sequence>
<dbReference type="Proteomes" id="UP000230791">
    <property type="component" value="Unassembled WGS sequence"/>
</dbReference>
<organism evidence="1 2">
    <name type="scientific">Bartonella tribocorum</name>
    <dbReference type="NCBI Taxonomy" id="85701"/>
    <lineage>
        <taxon>Bacteria</taxon>
        <taxon>Pseudomonadati</taxon>
        <taxon>Pseudomonadota</taxon>
        <taxon>Alphaproteobacteria</taxon>
        <taxon>Hyphomicrobiales</taxon>
        <taxon>Bartonellaceae</taxon>
        <taxon>Bartonella</taxon>
    </lineage>
</organism>
<dbReference type="AlphaFoldDB" id="A0A2M6UW36"/>
<dbReference type="RefSeq" id="WP_100130519.1">
    <property type="nucleotide sequence ID" value="NZ_CADDYJ010000002.1"/>
</dbReference>
<reference evidence="1 2" key="1">
    <citation type="submission" date="2017-06" db="EMBL/GenBank/DDBJ databases">
        <title>Draft genome of Bartonella tribocorum C635.</title>
        <authorList>
            <person name="Hadjadj L."/>
            <person name="Jiyipong T."/>
            <person name="Diene S.M."/>
            <person name="Morand S."/>
            <person name="Rolain J.-M."/>
        </authorList>
    </citation>
    <scope>NUCLEOTIDE SEQUENCE [LARGE SCALE GENOMIC DNA]</scope>
    <source>
        <strain evidence="1 2">C635</strain>
    </source>
</reference>
<protein>
    <submittedName>
        <fullName evidence="1">KorA protein</fullName>
    </submittedName>
</protein>